<dbReference type="AlphaFoldDB" id="A0A9P8SZY0"/>
<name>A0A9P8SZY0_9ASCO</name>
<dbReference type="EMBL" id="JAEUBE010000504">
    <property type="protein sequence ID" value="KAH3660335.1"/>
    <property type="molecule type" value="Genomic_DNA"/>
</dbReference>
<proteinExistence type="predicted"/>
<accession>A0A9P8SZY0</accession>
<gene>
    <name evidence="1" type="ORF">OGAPHI_006921</name>
</gene>
<protein>
    <submittedName>
        <fullName evidence="1">Uncharacterized protein</fullName>
    </submittedName>
</protein>
<comment type="caution">
    <text evidence="1">The sequence shown here is derived from an EMBL/GenBank/DDBJ whole genome shotgun (WGS) entry which is preliminary data.</text>
</comment>
<evidence type="ECO:0000313" key="2">
    <source>
        <dbReference type="Proteomes" id="UP000769157"/>
    </source>
</evidence>
<dbReference type="Proteomes" id="UP000769157">
    <property type="component" value="Unassembled WGS sequence"/>
</dbReference>
<sequence length="110" mass="12558">MLGGGVVHSGYHKGFEWSSWRTKNIAGAKTELRRVIEGTCFAETSVLFVDASVWRTRRCTIKWVLCGILVRIKVFLEWIIRQDGVFAVKVWIIVVQGLLFITFPCSPNKE</sequence>
<reference evidence="1" key="1">
    <citation type="journal article" date="2021" name="Open Biol.">
        <title>Shared evolutionary footprints suggest mitochondrial oxidative damage underlies multiple complex I losses in fungi.</title>
        <authorList>
            <person name="Schikora-Tamarit M.A."/>
            <person name="Marcet-Houben M."/>
            <person name="Nosek J."/>
            <person name="Gabaldon T."/>
        </authorList>
    </citation>
    <scope>NUCLEOTIDE SEQUENCE</scope>
    <source>
        <strain evidence="1">CBS6075</strain>
    </source>
</reference>
<organism evidence="1 2">
    <name type="scientific">Ogataea philodendri</name>
    <dbReference type="NCBI Taxonomy" id="1378263"/>
    <lineage>
        <taxon>Eukaryota</taxon>
        <taxon>Fungi</taxon>
        <taxon>Dikarya</taxon>
        <taxon>Ascomycota</taxon>
        <taxon>Saccharomycotina</taxon>
        <taxon>Pichiomycetes</taxon>
        <taxon>Pichiales</taxon>
        <taxon>Pichiaceae</taxon>
        <taxon>Ogataea</taxon>
    </lineage>
</organism>
<dbReference type="GeneID" id="70238885"/>
<evidence type="ECO:0000313" key="1">
    <source>
        <dbReference type="EMBL" id="KAH3660335.1"/>
    </source>
</evidence>
<keyword evidence="2" id="KW-1185">Reference proteome</keyword>
<reference evidence="1" key="2">
    <citation type="submission" date="2021-01" db="EMBL/GenBank/DDBJ databases">
        <authorList>
            <person name="Schikora-Tamarit M.A."/>
        </authorList>
    </citation>
    <scope>NUCLEOTIDE SEQUENCE</scope>
    <source>
        <strain evidence="1">CBS6075</strain>
    </source>
</reference>
<dbReference type="RefSeq" id="XP_046058038.1">
    <property type="nucleotide sequence ID" value="XM_046208260.1"/>
</dbReference>